<evidence type="ECO:0000313" key="5">
    <source>
        <dbReference type="EMBL" id="SNB53472.1"/>
    </source>
</evidence>
<evidence type="ECO:0000256" key="1">
    <source>
        <dbReference type="ARBA" id="ARBA00022814"/>
    </source>
</evidence>
<keyword evidence="2" id="KW-0805">Transcription regulation</keyword>
<dbReference type="Proteomes" id="UP000198418">
    <property type="component" value="Unassembled WGS sequence"/>
</dbReference>
<organism evidence="5 6">
    <name type="scientific">Rhodoblastus acidophilus</name>
    <name type="common">Rhodopseudomonas acidophila</name>
    <dbReference type="NCBI Taxonomy" id="1074"/>
    <lineage>
        <taxon>Bacteria</taxon>
        <taxon>Pseudomonadati</taxon>
        <taxon>Pseudomonadota</taxon>
        <taxon>Alphaproteobacteria</taxon>
        <taxon>Hyphomicrobiales</taxon>
        <taxon>Rhodoblastaceae</taxon>
        <taxon>Rhodoblastus</taxon>
    </lineage>
</organism>
<feature type="domain" description="NusG-like N-terminal" evidence="4">
    <location>
        <begin position="30"/>
        <end position="129"/>
    </location>
</feature>
<keyword evidence="6" id="KW-1185">Reference proteome</keyword>
<dbReference type="InterPro" id="IPR008991">
    <property type="entry name" value="Translation_prot_SH3-like_sf"/>
</dbReference>
<accession>A0A212Q2D7</accession>
<dbReference type="CDD" id="cd09892">
    <property type="entry name" value="NGN_SP_RfaH"/>
    <property type="match status" value="1"/>
</dbReference>
<dbReference type="Gene3D" id="3.30.70.940">
    <property type="entry name" value="NusG, N-terminal domain"/>
    <property type="match status" value="1"/>
</dbReference>
<dbReference type="InterPro" id="IPR043425">
    <property type="entry name" value="NusG-like"/>
</dbReference>
<dbReference type="PANTHER" id="PTHR30265">
    <property type="entry name" value="RHO-INTERACTING TRANSCRIPTION TERMINATION FACTOR NUSG"/>
    <property type="match status" value="1"/>
</dbReference>
<name>A0A212Q2D7_RHOAC</name>
<keyword evidence="3" id="KW-0804">Transcription</keyword>
<dbReference type="SUPFAM" id="SSF50104">
    <property type="entry name" value="Translation proteins SH3-like domain"/>
    <property type="match status" value="1"/>
</dbReference>
<evidence type="ECO:0000313" key="6">
    <source>
        <dbReference type="Proteomes" id="UP000198418"/>
    </source>
</evidence>
<dbReference type="GO" id="GO:0006354">
    <property type="term" value="P:DNA-templated transcription elongation"/>
    <property type="evidence" value="ECO:0007669"/>
    <property type="project" value="InterPro"/>
</dbReference>
<proteinExistence type="predicted"/>
<evidence type="ECO:0000256" key="3">
    <source>
        <dbReference type="ARBA" id="ARBA00023163"/>
    </source>
</evidence>
<keyword evidence="1" id="KW-0889">Transcription antitermination</keyword>
<dbReference type="OrthoDB" id="9787731at2"/>
<dbReference type="SUPFAM" id="SSF82679">
    <property type="entry name" value="N-utilization substance G protein NusG, N-terminal domain"/>
    <property type="match status" value="1"/>
</dbReference>
<dbReference type="InterPro" id="IPR006645">
    <property type="entry name" value="NGN-like_dom"/>
</dbReference>
<dbReference type="AlphaFoldDB" id="A0A212Q2D7"/>
<dbReference type="GO" id="GO:0031564">
    <property type="term" value="P:transcription antitermination"/>
    <property type="evidence" value="ECO:0007669"/>
    <property type="project" value="UniProtKB-KW"/>
</dbReference>
<dbReference type="InterPro" id="IPR036735">
    <property type="entry name" value="NGN_dom_sf"/>
</dbReference>
<evidence type="ECO:0000259" key="4">
    <source>
        <dbReference type="SMART" id="SM00738"/>
    </source>
</evidence>
<dbReference type="PANTHER" id="PTHR30265:SF7">
    <property type="entry name" value="TRANSCRIPTION ANTITERMINATION PROTEIN RFAH"/>
    <property type="match status" value="1"/>
</dbReference>
<dbReference type="RefSeq" id="WP_088518825.1">
    <property type="nucleotide sequence ID" value="NZ_FYDG01000001.1"/>
</dbReference>
<dbReference type="CDD" id="cd06091">
    <property type="entry name" value="KOW_NusG"/>
    <property type="match status" value="1"/>
</dbReference>
<dbReference type="SMART" id="SM00738">
    <property type="entry name" value="NGN"/>
    <property type="match status" value="1"/>
</dbReference>
<dbReference type="GO" id="GO:0005829">
    <property type="term" value="C:cytosol"/>
    <property type="evidence" value="ECO:0007669"/>
    <property type="project" value="TreeGrafter"/>
</dbReference>
<sequence length="192" mass="21664">MTKPSDLIQFRNASTAPLCDCPDPLAADRADRWHVVYTQAHAEAMARRHLQEQGFKAFLPRFVKNVRHARQVRKVYAPLFPRYLFVAFDPGFRPWRAINCTRGVTCLLTQDGAPAAIASDIVDALLARSGPDEIVRFFDLRPGQQVRVLTGPFAEQVAVLERLSSHERVRVLLDMAHRKIPLDLVQDAVSPL</sequence>
<reference evidence="6" key="1">
    <citation type="submission" date="2017-06" db="EMBL/GenBank/DDBJ databases">
        <authorList>
            <person name="Varghese N."/>
            <person name="Submissions S."/>
        </authorList>
    </citation>
    <scope>NUCLEOTIDE SEQUENCE [LARGE SCALE GENOMIC DNA]</scope>
    <source>
        <strain evidence="6">DSM 137</strain>
    </source>
</reference>
<dbReference type="EMBL" id="FYDG01000001">
    <property type="protein sequence ID" value="SNB53472.1"/>
    <property type="molecule type" value="Genomic_DNA"/>
</dbReference>
<protein>
    <submittedName>
        <fullName evidence="5">Transcriptional antiterminator RfaH</fullName>
    </submittedName>
</protein>
<gene>
    <name evidence="5" type="ORF">SAMN06265338_101336</name>
</gene>
<dbReference type="Pfam" id="PF02357">
    <property type="entry name" value="NusG"/>
    <property type="match status" value="1"/>
</dbReference>
<evidence type="ECO:0000256" key="2">
    <source>
        <dbReference type="ARBA" id="ARBA00023015"/>
    </source>
</evidence>